<proteinExistence type="predicted"/>
<comment type="caution">
    <text evidence="2">The sequence shown here is derived from an EMBL/GenBank/DDBJ whole genome shotgun (WGS) entry which is preliminary data.</text>
</comment>
<evidence type="ECO:0000256" key="1">
    <source>
        <dbReference type="SAM" id="MobiDB-lite"/>
    </source>
</evidence>
<evidence type="ECO:0000313" key="3">
    <source>
        <dbReference type="Proteomes" id="UP000590749"/>
    </source>
</evidence>
<feature type="region of interest" description="Disordered" evidence="1">
    <location>
        <begin position="68"/>
        <end position="94"/>
    </location>
</feature>
<feature type="compositionally biased region" description="Basic residues" evidence="1">
    <location>
        <begin position="227"/>
        <end position="239"/>
    </location>
</feature>
<sequence>MIIRLHFVIEVRKNSSMRQGSLFSRAHIAEMRNPAKARNHSPEREDFRRAQQRRRVFGLERRHAEKLRRLRRDGAAEPVPTGLGHPAASVAPTGLDHPAVPVAPTRLDHPAVPADAGNPALPAVPVAPSAAPTVPPVVAAPRPRAAARCAPDNRRPPAATESLCGTATTPPAPPTPRTTEAPSTPYPANSPTRPTASPSAQVRQLRAASPPRWPLESVPQALLARPPSRRHRNPRHRPTGCKGDAVPLPGSLTSACRPLTARAANRQLGSGHGHRGRPDDPLFEVASSRMSLTSTRSRPQRRPALRRCRIHLSPPHKKNGRTTEYNRYPINS</sequence>
<feature type="compositionally biased region" description="Polar residues" evidence="1">
    <location>
        <begin position="322"/>
        <end position="332"/>
    </location>
</feature>
<keyword evidence="3" id="KW-1185">Reference proteome</keyword>
<protein>
    <submittedName>
        <fullName evidence="2">Uncharacterized protein</fullName>
    </submittedName>
</protein>
<name>A0A7W5AKQ1_9ACTN</name>
<organism evidence="2 3">
    <name type="scientific">Actinoplanes campanulatus</name>
    <dbReference type="NCBI Taxonomy" id="113559"/>
    <lineage>
        <taxon>Bacteria</taxon>
        <taxon>Bacillati</taxon>
        <taxon>Actinomycetota</taxon>
        <taxon>Actinomycetes</taxon>
        <taxon>Micromonosporales</taxon>
        <taxon>Micromonosporaceae</taxon>
        <taxon>Actinoplanes</taxon>
    </lineage>
</organism>
<dbReference type="AlphaFoldDB" id="A0A7W5AKQ1"/>
<dbReference type="EMBL" id="JACHXF010000012">
    <property type="protein sequence ID" value="MBB3097867.1"/>
    <property type="molecule type" value="Genomic_DNA"/>
</dbReference>
<feature type="region of interest" description="Disordered" evidence="1">
    <location>
        <begin position="310"/>
        <end position="332"/>
    </location>
</feature>
<feature type="region of interest" description="Disordered" evidence="1">
    <location>
        <begin position="145"/>
        <end position="249"/>
    </location>
</feature>
<evidence type="ECO:0000313" key="2">
    <source>
        <dbReference type="EMBL" id="MBB3097867.1"/>
    </source>
</evidence>
<dbReference type="Proteomes" id="UP000590749">
    <property type="component" value="Unassembled WGS sequence"/>
</dbReference>
<reference evidence="2 3" key="1">
    <citation type="submission" date="2020-08" db="EMBL/GenBank/DDBJ databases">
        <title>Genomic Encyclopedia of Type Strains, Phase III (KMG-III): the genomes of soil and plant-associated and newly described type strains.</title>
        <authorList>
            <person name="Whitman W."/>
        </authorList>
    </citation>
    <scope>NUCLEOTIDE SEQUENCE [LARGE SCALE GENOMIC DNA]</scope>
    <source>
        <strain evidence="2 3">CECT 3287</strain>
    </source>
</reference>
<gene>
    <name evidence="2" type="ORF">FHR83_005551</name>
</gene>
<feature type="compositionally biased region" description="Basic residues" evidence="1">
    <location>
        <begin position="310"/>
        <end position="320"/>
    </location>
</feature>
<feature type="compositionally biased region" description="Polar residues" evidence="1">
    <location>
        <begin position="186"/>
        <end position="202"/>
    </location>
</feature>
<accession>A0A7W5AKQ1</accession>